<feature type="compositionally biased region" description="Polar residues" evidence="1">
    <location>
        <begin position="111"/>
        <end position="130"/>
    </location>
</feature>
<dbReference type="AlphaFoldDB" id="A0A822YDH6"/>
<evidence type="ECO:0000256" key="1">
    <source>
        <dbReference type="SAM" id="MobiDB-lite"/>
    </source>
</evidence>
<dbReference type="Proteomes" id="UP000607653">
    <property type="component" value="Unassembled WGS sequence"/>
</dbReference>
<feature type="region of interest" description="Disordered" evidence="1">
    <location>
        <begin position="109"/>
        <end position="130"/>
    </location>
</feature>
<sequence length="130" mass="14925">MGKSQCPEAIGTATADCAVLCCCCPCGFVNLILMALYKIPAGLCRKAFRKRRKKLPYWRGYTRSPDIDEMPIRSETDNLHRSEDEKWDAQLDKEIETIFGNSGFWRRESRSAPNRRSQQIDPTTFSVVHH</sequence>
<evidence type="ECO:0000313" key="3">
    <source>
        <dbReference type="Proteomes" id="UP000607653"/>
    </source>
</evidence>
<accession>A0A822YDH6</accession>
<dbReference type="EMBL" id="DUZY01000002">
    <property type="protein sequence ID" value="DAD29025.1"/>
    <property type="molecule type" value="Genomic_DNA"/>
</dbReference>
<protein>
    <submittedName>
        <fullName evidence="2">Uncharacterized protein</fullName>
    </submittedName>
</protein>
<organism evidence="2 3">
    <name type="scientific">Nelumbo nucifera</name>
    <name type="common">Sacred lotus</name>
    <dbReference type="NCBI Taxonomy" id="4432"/>
    <lineage>
        <taxon>Eukaryota</taxon>
        <taxon>Viridiplantae</taxon>
        <taxon>Streptophyta</taxon>
        <taxon>Embryophyta</taxon>
        <taxon>Tracheophyta</taxon>
        <taxon>Spermatophyta</taxon>
        <taxon>Magnoliopsida</taxon>
        <taxon>Proteales</taxon>
        <taxon>Nelumbonaceae</taxon>
        <taxon>Nelumbo</taxon>
    </lineage>
</organism>
<reference evidence="2 3" key="1">
    <citation type="journal article" date="2020" name="Mol. Biol. Evol.">
        <title>Distinct Expression and Methylation Patterns for Genes with Different Fates following a Single Whole-Genome Duplication in Flowering Plants.</title>
        <authorList>
            <person name="Shi T."/>
            <person name="Rahmani R.S."/>
            <person name="Gugger P.F."/>
            <person name="Wang M."/>
            <person name="Li H."/>
            <person name="Zhang Y."/>
            <person name="Li Z."/>
            <person name="Wang Q."/>
            <person name="Van de Peer Y."/>
            <person name="Marchal K."/>
            <person name="Chen J."/>
        </authorList>
    </citation>
    <scope>NUCLEOTIDE SEQUENCE [LARGE SCALE GENOMIC DNA]</scope>
    <source>
        <tissue evidence="2">Leaf</tissue>
    </source>
</reference>
<dbReference type="PANTHER" id="PTHR33264:SF69">
    <property type="entry name" value="WRKY DOMAIN-CONTAINING PROTEIN"/>
    <property type="match status" value="1"/>
</dbReference>
<gene>
    <name evidence="2" type="ORF">HUJ06_030493</name>
</gene>
<evidence type="ECO:0000313" key="2">
    <source>
        <dbReference type="EMBL" id="DAD29025.1"/>
    </source>
</evidence>
<keyword evidence="3" id="KW-1185">Reference proteome</keyword>
<comment type="caution">
    <text evidence="2">The sequence shown here is derived from an EMBL/GenBank/DDBJ whole genome shotgun (WGS) entry which is preliminary data.</text>
</comment>
<proteinExistence type="predicted"/>
<dbReference type="PANTHER" id="PTHR33264">
    <property type="entry name" value="EXPRESSED PROTEIN"/>
    <property type="match status" value="1"/>
</dbReference>
<name>A0A822YDH6_NELNU</name>